<feature type="transmembrane region" description="Helical" evidence="8">
    <location>
        <begin position="287"/>
        <end position="306"/>
    </location>
</feature>
<proteinExistence type="inferred from homology"/>
<organism evidence="10 11">
    <name type="scientific">candidate division WWE3 bacterium GW2011_GWB1_47_11</name>
    <dbReference type="NCBI Taxonomy" id="1619117"/>
    <lineage>
        <taxon>Bacteria</taxon>
        <taxon>Katanobacteria</taxon>
    </lineage>
</organism>
<evidence type="ECO:0000256" key="2">
    <source>
        <dbReference type="ARBA" id="ARBA00022475"/>
    </source>
</evidence>
<dbReference type="GO" id="GO:0034204">
    <property type="term" value="P:lipid translocation"/>
    <property type="evidence" value="ECO:0007669"/>
    <property type="project" value="TreeGrafter"/>
</dbReference>
<name>A0A0G1RKS3_UNCKA</name>
<evidence type="ECO:0000313" key="11">
    <source>
        <dbReference type="Proteomes" id="UP000034684"/>
    </source>
</evidence>
<feature type="transmembrane region" description="Helical" evidence="8">
    <location>
        <begin position="20"/>
        <end position="40"/>
    </location>
</feature>
<feature type="transmembrane region" description="Helical" evidence="8">
    <location>
        <begin position="456"/>
        <end position="476"/>
    </location>
</feature>
<keyword evidence="5 8" id="KW-0573">Peptidoglycan synthesis</keyword>
<keyword evidence="7 8" id="KW-0472">Membrane</keyword>
<dbReference type="HAMAP" id="MF_02078">
    <property type="entry name" value="MurJ_MviN"/>
    <property type="match status" value="1"/>
</dbReference>
<feature type="transmembrane region" description="Helical" evidence="8">
    <location>
        <begin position="145"/>
        <end position="165"/>
    </location>
</feature>
<dbReference type="PRINTS" id="PR01806">
    <property type="entry name" value="VIRFACTRMVIN"/>
</dbReference>
<feature type="transmembrane region" description="Helical" evidence="8">
    <location>
        <begin position="327"/>
        <end position="345"/>
    </location>
</feature>
<dbReference type="PANTHER" id="PTHR47019">
    <property type="entry name" value="LIPID II FLIPPASE MURJ"/>
    <property type="match status" value="1"/>
</dbReference>
<keyword evidence="3 8" id="KW-0812">Transmembrane</keyword>
<dbReference type="Pfam" id="PF03023">
    <property type="entry name" value="MurJ"/>
    <property type="match status" value="1"/>
</dbReference>
<dbReference type="GO" id="GO:0009252">
    <property type="term" value="P:peptidoglycan biosynthetic process"/>
    <property type="evidence" value="ECO:0007669"/>
    <property type="project" value="UniProtKB-UniRule"/>
</dbReference>
<evidence type="ECO:0000313" key="10">
    <source>
        <dbReference type="EMBL" id="KKU57721.1"/>
    </source>
</evidence>
<dbReference type="EMBL" id="LCNN01000006">
    <property type="protein sequence ID" value="KKU57721.1"/>
    <property type="molecule type" value="Genomic_DNA"/>
</dbReference>
<dbReference type="PIRSF" id="PIRSF002869">
    <property type="entry name" value="MviN"/>
    <property type="match status" value="1"/>
</dbReference>
<accession>A0A0G1RKS3</accession>
<dbReference type="GO" id="GO:0005886">
    <property type="term" value="C:plasma membrane"/>
    <property type="evidence" value="ECO:0007669"/>
    <property type="project" value="UniProtKB-SubCell"/>
</dbReference>
<evidence type="ECO:0000256" key="5">
    <source>
        <dbReference type="ARBA" id="ARBA00022984"/>
    </source>
</evidence>
<dbReference type="InterPro" id="IPR004268">
    <property type="entry name" value="MurJ"/>
</dbReference>
<dbReference type="AlphaFoldDB" id="A0A0G1RKS3"/>
<keyword evidence="2 8" id="KW-1003">Cell membrane</keyword>
<keyword evidence="8 9" id="KW-0813">Transport</keyword>
<evidence type="ECO:0000256" key="4">
    <source>
        <dbReference type="ARBA" id="ARBA00022960"/>
    </source>
</evidence>
<feature type="transmembrane region" description="Helical" evidence="8">
    <location>
        <begin position="199"/>
        <end position="216"/>
    </location>
</feature>
<comment type="subcellular location">
    <subcellularLocation>
        <location evidence="1 8">Cell membrane</location>
        <topology evidence="1 8">Multi-pass membrane protein</topology>
    </subcellularLocation>
</comment>
<keyword evidence="8 9" id="KW-0961">Cell wall biogenesis/degradation</keyword>
<dbReference type="UniPathway" id="UPA00219"/>
<gene>
    <name evidence="8" type="primary">murJ</name>
    <name evidence="10" type="ORF">UX79_C0006G0057</name>
</gene>
<feature type="transmembrane region" description="Helical" evidence="8">
    <location>
        <begin position="67"/>
        <end position="89"/>
    </location>
</feature>
<feature type="transmembrane region" description="Helical" evidence="8">
    <location>
        <begin position="101"/>
        <end position="125"/>
    </location>
</feature>
<feature type="transmembrane region" description="Helical" evidence="8">
    <location>
        <begin position="172"/>
        <end position="193"/>
    </location>
</feature>
<protein>
    <recommendedName>
        <fullName evidence="8">Probable lipid II flippase MurJ</fullName>
    </recommendedName>
</protein>
<keyword evidence="4 8" id="KW-0133">Cell shape</keyword>
<evidence type="ECO:0000256" key="6">
    <source>
        <dbReference type="ARBA" id="ARBA00022989"/>
    </source>
</evidence>
<evidence type="ECO:0000256" key="9">
    <source>
        <dbReference type="PIRNR" id="PIRNR002869"/>
    </source>
</evidence>
<sequence length="546" mass="59878">MVKSALENGSKLLFQTQNTIISAASVLAVTYALGAVLGLVRSRLLAHYFGASDQLGIFYTADRIPGFIYSLLVVGTLSTVFIPVFAHMLKENALSAWRTASSIIMASLGIFLVAGFLGFIFSPQIITAISVGRFTGDQVQLGSNLMRIMLFAQLILILSSFFTSILQSFKYFLIPALAPVFYNVGMIVGIVLFVPALGIYAVAVGGIIGAFMHLLIQIPVMIKVKPNFTFAPDFADKGLREILMLVPPRILSTAVAQVFAIVNTSLAILVSTSSVVVYKFADQLQTFPVYLFGASIALAALPTLSGESGTNDKEQFRKTFLTSFHQMMFFVLPASILLLVLKLPAVRLVYGATNFPWDATLQTSYTLAFFSISIFAQAAILLLSRAFYALRNTVIPVVASVTGLLFEIVIAIVFIKVLGLGVWSIALAFSLGTILDMCLLLFFLYRRIDGFTFDNLFRPFLKIGVATLLMGLSLYIPMKLLDAYVLDTTRTIYLLVLVFVVSVFGLVSYLLFTKMLRVKEIELLYKLVRKLNITMPAQAASPELNN</sequence>
<feature type="transmembrane region" description="Helical" evidence="8">
    <location>
        <begin position="365"/>
        <end position="383"/>
    </location>
</feature>
<feature type="transmembrane region" description="Helical" evidence="8">
    <location>
        <begin position="258"/>
        <end position="281"/>
    </location>
</feature>
<evidence type="ECO:0000256" key="1">
    <source>
        <dbReference type="ARBA" id="ARBA00004651"/>
    </source>
</evidence>
<comment type="function">
    <text evidence="8 9">Involved in peptidoglycan biosynthesis. Transports lipid-linked peptidoglycan precursors from the inner to the outer leaflet of the cytoplasmic membrane.</text>
</comment>
<keyword evidence="6 8" id="KW-1133">Transmembrane helix</keyword>
<comment type="similarity">
    <text evidence="8 9">Belongs to the MurJ/MviN family.</text>
</comment>
<reference evidence="10 11" key="1">
    <citation type="journal article" date="2015" name="Nature">
        <title>rRNA introns, odd ribosomes, and small enigmatic genomes across a large radiation of phyla.</title>
        <authorList>
            <person name="Brown C.T."/>
            <person name="Hug L.A."/>
            <person name="Thomas B.C."/>
            <person name="Sharon I."/>
            <person name="Castelle C.J."/>
            <person name="Singh A."/>
            <person name="Wilkins M.J."/>
            <person name="Williams K.H."/>
            <person name="Banfield J.F."/>
        </authorList>
    </citation>
    <scope>NUCLEOTIDE SEQUENCE [LARGE SCALE GENOMIC DNA]</scope>
</reference>
<dbReference type="Proteomes" id="UP000034684">
    <property type="component" value="Unassembled WGS sequence"/>
</dbReference>
<dbReference type="GO" id="GO:0015648">
    <property type="term" value="F:lipid-linked peptidoglycan transporter activity"/>
    <property type="evidence" value="ECO:0007669"/>
    <property type="project" value="UniProtKB-UniRule"/>
</dbReference>
<dbReference type="PANTHER" id="PTHR47019:SF1">
    <property type="entry name" value="LIPID II FLIPPASE MURJ"/>
    <property type="match status" value="1"/>
</dbReference>
<comment type="caution">
    <text evidence="10">The sequence shown here is derived from an EMBL/GenBank/DDBJ whole genome shotgun (WGS) entry which is preliminary data.</text>
</comment>
<dbReference type="NCBIfam" id="TIGR01695">
    <property type="entry name" value="murJ_mviN"/>
    <property type="match status" value="1"/>
</dbReference>
<comment type="pathway">
    <text evidence="8">Cell wall biogenesis; peptidoglycan biosynthesis.</text>
</comment>
<feature type="transmembrane region" description="Helical" evidence="8">
    <location>
        <begin position="491"/>
        <end position="512"/>
    </location>
</feature>
<evidence type="ECO:0000256" key="3">
    <source>
        <dbReference type="ARBA" id="ARBA00022692"/>
    </source>
</evidence>
<evidence type="ECO:0000256" key="8">
    <source>
        <dbReference type="HAMAP-Rule" id="MF_02078"/>
    </source>
</evidence>
<evidence type="ECO:0000256" key="7">
    <source>
        <dbReference type="ARBA" id="ARBA00023136"/>
    </source>
</evidence>
<dbReference type="GO" id="GO:0071555">
    <property type="term" value="P:cell wall organization"/>
    <property type="evidence" value="ECO:0007669"/>
    <property type="project" value="UniProtKB-UniRule"/>
</dbReference>
<dbReference type="CDD" id="cd13123">
    <property type="entry name" value="MATE_MurJ_like"/>
    <property type="match status" value="1"/>
</dbReference>
<feature type="transmembrane region" description="Helical" evidence="8">
    <location>
        <begin position="395"/>
        <end position="415"/>
    </location>
</feature>
<feature type="transmembrane region" description="Helical" evidence="8">
    <location>
        <begin position="421"/>
        <end position="444"/>
    </location>
</feature>
<dbReference type="GO" id="GO:0008360">
    <property type="term" value="P:regulation of cell shape"/>
    <property type="evidence" value="ECO:0007669"/>
    <property type="project" value="UniProtKB-UniRule"/>
</dbReference>
<dbReference type="InterPro" id="IPR051050">
    <property type="entry name" value="Lipid_II_flippase_MurJ/MviN"/>
</dbReference>